<gene>
    <name evidence="5" type="ORF">BDK51DRAFT_33944</name>
</gene>
<proteinExistence type="predicted"/>
<name>A0A4P9VWT5_9FUNG</name>
<protein>
    <recommendedName>
        <fullName evidence="4">Pep3/Vps18 beta-propeller domain-containing protein</fullName>
    </recommendedName>
</protein>
<dbReference type="GO" id="GO:0005768">
    <property type="term" value="C:endosome"/>
    <property type="evidence" value="ECO:0007669"/>
    <property type="project" value="TreeGrafter"/>
</dbReference>
<keyword evidence="1" id="KW-0479">Metal-binding</keyword>
<organism evidence="5 6">
    <name type="scientific">Blyttiomyces helicus</name>
    <dbReference type="NCBI Taxonomy" id="388810"/>
    <lineage>
        <taxon>Eukaryota</taxon>
        <taxon>Fungi</taxon>
        <taxon>Fungi incertae sedis</taxon>
        <taxon>Chytridiomycota</taxon>
        <taxon>Chytridiomycota incertae sedis</taxon>
        <taxon>Chytridiomycetes</taxon>
        <taxon>Chytridiomycetes incertae sedis</taxon>
        <taxon>Blyttiomyces</taxon>
    </lineage>
</organism>
<dbReference type="AlphaFoldDB" id="A0A4P9VWT5"/>
<evidence type="ECO:0000256" key="1">
    <source>
        <dbReference type="ARBA" id="ARBA00022723"/>
    </source>
</evidence>
<evidence type="ECO:0000313" key="6">
    <source>
        <dbReference type="Proteomes" id="UP000269721"/>
    </source>
</evidence>
<dbReference type="GO" id="GO:0007032">
    <property type="term" value="P:endosome organization"/>
    <property type="evidence" value="ECO:0007669"/>
    <property type="project" value="TreeGrafter"/>
</dbReference>
<feature type="domain" description="Pep3/Vps18 beta-propeller" evidence="4">
    <location>
        <begin position="35"/>
        <end position="263"/>
    </location>
</feature>
<dbReference type="InterPro" id="IPR007810">
    <property type="entry name" value="Pep3/Vps18_beta-prop"/>
</dbReference>
<evidence type="ECO:0000256" key="3">
    <source>
        <dbReference type="ARBA" id="ARBA00022833"/>
    </source>
</evidence>
<dbReference type="Proteomes" id="UP000269721">
    <property type="component" value="Unassembled WGS sequence"/>
</dbReference>
<keyword evidence="2" id="KW-0863">Zinc-finger</keyword>
<dbReference type="GO" id="GO:0008270">
    <property type="term" value="F:zinc ion binding"/>
    <property type="evidence" value="ECO:0007669"/>
    <property type="project" value="UniProtKB-KW"/>
</dbReference>
<keyword evidence="3" id="KW-0862">Zinc</keyword>
<dbReference type="GO" id="GO:0030674">
    <property type="term" value="F:protein-macromolecule adaptor activity"/>
    <property type="evidence" value="ECO:0007669"/>
    <property type="project" value="TreeGrafter"/>
</dbReference>
<dbReference type="GO" id="GO:0007033">
    <property type="term" value="P:vacuole organization"/>
    <property type="evidence" value="ECO:0007669"/>
    <property type="project" value="TreeGrafter"/>
</dbReference>
<sequence>MSLFDQFANEYPPPVAAPVVLEPAYPAVRTQGGNPVFQLDRVQIPFAVVNLVCVAVANSLLAMAVEGHATGGAARDPAAPRVQRIFRILLTQGDAIEEIELQPRQKGDRIRRLFLDPTARHMLISTEAGDNYYLFDRWQKPRPLSKMRGVIVESIAWGKPRSGSADPSTGVILIGSRQGHIYEAELQPTDEFFKREERYFKQVYSAVGDNMPICGLRYERFPAVPRKYIVIAATPNRLNQFIGTVSDAGGDGGIFGDLFRTHENYYGA</sequence>
<evidence type="ECO:0000259" key="4">
    <source>
        <dbReference type="Pfam" id="PF05131"/>
    </source>
</evidence>
<keyword evidence="6" id="KW-1185">Reference proteome</keyword>
<dbReference type="EMBL" id="ML001374">
    <property type="protein sequence ID" value="RKO83325.1"/>
    <property type="molecule type" value="Genomic_DNA"/>
</dbReference>
<reference evidence="6" key="1">
    <citation type="journal article" date="2018" name="Nat. Microbiol.">
        <title>Leveraging single-cell genomics to expand the fungal tree of life.</title>
        <authorList>
            <person name="Ahrendt S.R."/>
            <person name="Quandt C.A."/>
            <person name="Ciobanu D."/>
            <person name="Clum A."/>
            <person name="Salamov A."/>
            <person name="Andreopoulos B."/>
            <person name="Cheng J.F."/>
            <person name="Woyke T."/>
            <person name="Pelin A."/>
            <person name="Henrissat B."/>
            <person name="Reynolds N.K."/>
            <person name="Benny G.L."/>
            <person name="Smith M.E."/>
            <person name="James T.Y."/>
            <person name="Grigoriev I.V."/>
        </authorList>
    </citation>
    <scope>NUCLEOTIDE SEQUENCE [LARGE SCALE GENOMIC DNA]</scope>
</reference>
<dbReference type="GO" id="GO:0030897">
    <property type="term" value="C:HOPS complex"/>
    <property type="evidence" value="ECO:0007669"/>
    <property type="project" value="TreeGrafter"/>
</dbReference>
<dbReference type="Pfam" id="PF05131">
    <property type="entry name" value="Pep3_Vps18"/>
    <property type="match status" value="1"/>
</dbReference>
<dbReference type="GO" id="GO:0048284">
    <property type="term" value="P:organelle fusion"/>
    <property type="evidence" value="ECO:0007669"/>
    <property type="project" value="TreeGrafter"/>
</dbReference>
<dbReference type="PANTHER" id="PTHR23323:SF26">
    <property type="entry name" value="VACUOLAR PROTEIN SORTING-ASSOCIATED PROTEIN 18 HOMOLOG"/>
    <property type="match status" value="1"/>
</dbReference>
<dbReference type="OrthoDB" id="1845386at2759"/>
<dbReference type="PANTHER" id="PTHR23323">
    <property type="entry name" value="VACUOLAR PROTEIN SORTING-ASSOCIATED PROTEIN"/>
    <property type="match status" value="1"/>
</dbReference>
<evidence type="ECO:0000313" key="5">
    <source>
        <dbReference type="EMBL" id="RKO83325.1"/>
    </source>
</evidence>
<evidence type="ECO:0000256" key="2">
    <source>
        <dbReference type="ARBA" id="ARBA00022771"/>
    </source>
</evidence>
<dbReference type="GO" id="GO:0006904">
    <property type="term" value="P:vesicle docking involved in exocytosis"/>
    <property type="evidence" value="ECO:0007669"/>
    <property type="project" value="TreeGrafter"/>
</dbReference>
<accession>A0A4P9VWT5</accession>